<dbReference type="EMBL" id="AP024145">
    <property type="protein sequence ID" value="BCM83571.1"/>
    <property type="molecule type" value="Genomic_DNA"/>
</dbReference>
<evidence type="ECO:0000313" key="3">
    <source>
        <dbReference type="Proteomes" id="UP000663508"/>
    </source>
</evidence>
<organism evidence="2 3">
    <name type="scientific">Methylobacterium indicum</name>
    <dbReference type="NCBI Taxonomy" id="1775910"/>
    <lineage>
        <taxon>Bacteria</taxon>
        <taxon>Pseudomonadati</taxon>
        <taxon>Pseudomonadota</taxon>
        <taxon>Alphaproteobacteria</taxon>
        <taxon>Hyphomicrobiales</taxon>
        <taxon>Methylobacteriaceae</taxon>
        <taxon>Methylobacterium</taxon>
    </lineage>
</organism>
<proteinExistence type="predicted"/>
<reference evidence="2" key="1">
    <citation type="submission" date="2020-11" db="EMBL/GenBank/DDBJ databases">
        <title>Complete genome sequence of a novel pathogenic Methylobacterium strain isolated from rice in Vietnam.</title>
        <authorList>
            <person name="Lai K."/>
            <person name="Okazaki S."/>
            <person name="Higashi K."/>
            <person name="Mori H."/>
            <person name="Toyoda A."/>
            <person name="Kurokawa K."/>
        </authorList>
    </citation>
    <scope>NUCLEOTIDE SEQUENCE</scope>
    <source>
        <strain evidence="2">VL1</strain>
    </source>
</reference>
<dbReference type="PROSITE" id="PS51257">
    <property type="entry name" value="PROKAR_LIPOPROTEIN"/>
    <property type="match status" value="1"/>
</dbReference>
<dbReference type="Proteomes" id="UP000663508">
    <property type="component" value="Chromosome"/>
</dbReference>
<dbReference type="RefSeq" id="WP_207182576.1">
    <property type="nucleotide sequence ID" value="NZ_AP024145.1"/>
</dbReference>
<dbReference type="KEGG" id="mind:mvi_20320"/>
<protein>
    <recommendedName>
        <fullName evidence="4">Lipoprotein</fullName>
    </recommendedName>
</protein>
<feature type="chain" id="PRO_5033987098" description="Lipoprotein" evidence="1">
    <location>
        <begin position="21"/>
        <end position="65"/>
    </location>
</feature>
<name>A0A8H9C671_9HYPH</name>
<accession>A0A8H9C671</accession>
<dbReference type="AlphaFoldDB" id="A0A8H9C671"/>
<gene>
    <name evidence="2" type="ORF">mvi_20320</name>
</gene>
<evidence type="ECO:0000256" key="1">
    <source>
        <dbReference type="SAM" id="SignalP"/>
    </source>
</evidence>
<evidence type="ECO:0008006" key="4">
    <source>
        <dbReference type="Google" id="ProtNLM"/>
    </source>
</evidence>
<sequence length="65" mass="7078">MKTVIILVAALAALSVGGCASPGDFCTVAQPRRATAAQRQVMTREQKEQDLTFNRYGAEHCGWRP</sequence>
<evidence type="ECO:0000313" key="2">
    <source>
        <dbReference type="EMBL" id="BCM83571.1"/>
    </source>
</evidence>
<feature type="signal peptide" evidence="1">
    <location>
        <begin position="1"/>
        <end position="20"/>
    </location>
</feature>
<keyword evidence="1" id="KW-0732">Signal</keyword>